<dbReference type="RefSeq" id="WP_127605157.1">
    <property type="nucleotide sequence ID" value="NZ_JARTHJ010000370.1"/>
</dbReference>
<dbReference type="AlphaFoldDB" id="A0A7X3CU81"/>
<evidence type="ECO:0000313" key="1">
    <source>
        <dbReference type="EMBL" id="MUG71877.1"/>
    </source>
</evidence>
<protein>
    <submittedName>
        <fullName evidence="1">Uncharacterized protein</fullName>
    </submittedName>
</protein>
<accession>A0A7X3CU81</accession>
<sequence length="84" mass="9265">MSSYVCSVCNGLEALGGSCPSCRQAAEDRGRLSDYDDPYSPYRSIDDMKLTNGFADLERHQCVHMAYCPGCGATFTLSVQEQER</sequence>
<proteinExistence type="predicted"/>
<organism evidence="1 2">
    <name type="scientific">Paenibacillus validus</name>
    <dbReference type="NCBI Taxonomy" id="44253"/>
    <lineage>
        <taxon>Bacteria</taxon>
        <taxon>Bacillati</taxon>
        <taxon>Bacillota</taxon>
        <taxon>Bacilli</taxon>
        <taxon>Bacillales</taxon>
        <taxon>Paenibacillaceae</taxon>
        <taxon>Paenibacillus</taxon>
    </lineage>
</organism>
<evidence type="ECO:0000313" key="2">
    <source>
        <dbReference type="Proteomes" id="UP000450917"/>
    </source>
</evidence>
<comment type="caution">
    <text evidence="1">The sequence shown here is derived from an EMBL/GenBank/DDBJ whole genome shotgun (WGS) entry which is preliminary data.</text>
</comment>
<dbReference type="EMBL" id="WNZX01000011">
    <property type="protein sequence ID" value="MUG71877.1"/>
    <property type="molecule type" value="Genomic_DNA"/>
</dbReference>
<gene>
    <name evidence="1" type="ORF">GNP93_14480</name>
</gene>
<dbReference type="Proteomes" id="UP000450917">
    <property type="component" value="Unassembled WGS sequence"/>
</dbReference>
<name>A0A7X3CU81_9BACL</name>
<reference evidence="1 2" key="1">
    <citation type="submission" date="2019-11" db="EMBL/GenBank/DDBJ databases">
        <title>Draft genome sequences of five Paenibacillus species of dairy origin.</title>
        <authorList>
            <person name="Olajide A.M."/>
            <person name="Chen S."/>
            <person name="Lapointe G."/>
        </authorList>
    </citation>
    <scope>NUCLEOTIDE SEQUENCE [LARGE SCALE GENOMIC DNA]</scope>
    <source>
        <strain evidence="1 2">2CS3</strain>
    </source>
</reference>
<keyword evidence="2" id="KW-1185">Reference proteome</keyword>